<dbReference type="PANTHER" id="PTHR34388">
    <property type="entry name" value="DNA POLYMERASE III SUBUNIT DELTA"/>
    <property type="match status" value="1"/>
</dbReference>
<sequence length="348" mass="39521">MNVTEALLEIKKGNIQPVYFIHGEEAYLIRQLEQTIIETLLLPDERELNLTVFDRDPSSQELIALIETVPFWGEKRVIVVRNTALLKASSKTMPEEEEENKRNHESGGDLMEILPRIPAYSYLVFSTSSKIDKRRKLYKVVNQHGAVVSADPLKIKDARIWIGQKLQELQKKMTPEAMEYFLEIISVMPQISLGFLEQEIIKLDLFTGERRLINRSDLTRVLSAIPEVSIFALIETISSKQVAKAIELLAGQIRMGEHPLRIIALFSRQIRLLWQAKQLKAAGYSPAQIAEHLAVPPFVGEKLVRQGNGFQEKNLKQALCRLAAADWDIKAGKANPVMLEKIVFDLCN</sequence>
<keyword evidence="4" id="KW-0548">Nucleotidyltransferase</keyword>
<evidence type="ECO:0000313" key="12">
    <source>
        <dbReference type="Proteomes" id="UP000277811"/>
    </source>
</evidence>
<evidence type="ECO:0000259" key="9">
    <source>
        <dbReference type="Pfam" id="PF06144"/>
    </source>
</evidence>
<dbReference type="Gene3D" id="3.40.50.300">
    <property type="entry name" value="P-loop containing nucleotide triphosphate hydrolases"/>
    <property type="match status" value="1"/>
</dbReference>
<dbReference type="InterPro" id="IPR027417">
    <property type="entry name" value="P-loop_NTPase"/>
</dbReference>
<organism evidence="11 12">
    <name type="scientific">Lucifera butyrica</name>
    <dbReference type="NCBI Taxonomy" id="1351585"/>
    <lineage>
        <taxon>Bacteria</taxon>
        <taxon>Bacillati</taxon>
        <taxon>Bacillota</taxon>
        <taxon>Negativicutes</taxon>
        <taxon>Veillonellales</taxon>
        <taxon>Veillonellaceae</taxon>
        <taxon>Lucifera</taxon>
    </lineage>
</organism>
<comment type="catalytic activity">
    <reaction evidence="8">
        <text>DNA(n) + a 2'-deoxyribonucleoside 5'-triphosphate = DNA(n+1) + diphosphate</text>
        <dbReference type="Rhea" id="RHEA:22508"/>
        <dbReference type="Rhea" id="RHEA-COMP:17339"/>
        <dbReference type="Rhea" id="RHEA-COMP:17340"/>
        <dbReference type="ChEBI" id="CHEBI:33019"/>
        <dbReference type="ChEBI" id="CHEBI:61560"/>
        <dbReference type="ChEBI" id="CHEBI:173112"/>
        <dbReference type="EC" id="2.7.7.7"/>
    </reaction>
</comment>
<name>A0A498RAB9_9FIRM</name>
<feature type="domain" description="DNA polymerase III delta subunit-like C-terminal" evidence="10">
    <location>
        <begin position="229"/>
        <end position="339"/>
    </location>
</feature>
<dbReference type="AlphaFoldDB" id="A0A498RAB9"/>
<dbReference type="GO" id="GO:0003677">
    <property type="term" value="F:DNA binding"/>
    <property type="evidence" value="ECO:0007669"/>
    <property type="project" value="InterPro"/>
</dbReference>
<evidence type="ECO:0000256" key="1">
    <source>
        <dbReference type="ARBA" id="ARBA00012417"/>
    </source>
</evidence>
<dbReference type="Gene3D" id="1.10.8.60">
    <property type="match status" value="1"/>
</dbReference>
<proteinExistence type="inferred from homology"/>
<accession>A0A498RAB9</accession>
<dbReference type="Pfam" id="PF21694">
    <property type="entry name" value="DNA_pol3_delta_C"/>
    <property type="match status" value="1"/>
</dbReference>
<dbReference type="Gene3D" id="1.20.272.10">
    <property type="match status" value="1"/>
</dbReference>
<protein>
    <recommendedName>
        <fullName evidence="2">DNA polymerase III subunit delta</fullName>
        <ecNumber evidence="1">2.7.7.7</ecNumber>
    </recommendedName>
</protein>
<keyword evidence="3" id="KW-0808">Transferase</keyword>
<dbReference type="EC" id="2.7.7.7" evidence="1"/>
<evidence type="ECO:0000259" key="10">
    <source>
        <dbReference type="Pfam" id="PF21694"/>
    </source>
</evidence>
<evidence type="ECO:0000256" key="6">
    <source>
        <dbReference type="ARBA" id="ARBA00022932"/>
    </source>
</evidence>
<keyword evidence="6" id="KW-0239">DNA-directed DNA polymerase</keyword>
<dbReference type="SUPFAM" id="SSF52540">
    <property type="entry name" value="P-loop containing nucleoside triphosphate hydrolases"/>
    <property type="match status" value="1"/>
</dbReference>
<gene>
    <name evidence="11" type="ORF">LUCI_1323</name>
</gene>
<dbReference type="InterPro" id="IPR010372">
    <property type="entry name" value="DNA_pol3_delta_N"/>
</dbReference>
<evidence type="ECO:0000256" key="4">
    <source>
        <dbReference type="ARBA" id="ARBA00022695"/>
    </source>
</evidence>
<evidence type="ECO:0000256" key="8">
    <source>
        <dbReference type="ARBA" id="ARBA00049244"/>
    </source>
</evidence>
<evidence type="ECO:0000256" key="3">
    <source>
        <dbReference type="ARBA" id="ARBA00022679"/>
    </source>
</evidence>
<dbReference type="InterPro" id="IPR005790">
    <property type="entry name" value="DNA_polIII_delta"/>
</dbReference>
<dbReference type="EMBL" id="UPPP01000061">
    <property type="protein sequence ID" value="VBB06108.1"/>
    <property type="molecule type" value="Genomic_DNA"/>
</dbReference>
<evidence type="ECO:0000256" key="5">
    <source>
        <dbReference type="ARBA" id="ARBA00022705"/>
    </source>
</evidence>
<dbReference type="RefSeq" id="WP_122627065.1">
    <property type="nucleotide sequence ID" value="NZ_UPPP01000061.1"/>
</dbReference>
<dbReference type="PANTHER" id="PTHR34388:SF1">
    <property type="entry name" value="DNA POLYMERASE III SUBUNIT DELTA"/>
    <property type="match status" value="1"/>
</dbReference>
<dbReference type="OrthoDB" id="9775929at2"/>
<dbReference type="NCBIfam" id="TIGR01128">
    <property type="entry name" value="holA"/>
    <property type="match status" value="1"/>
</dbReference>
<keyword evidence="5" id="KW-0235">DNA replication</keyword>
<dbReference type="GO" id="GO:0003887">
    <property type="term" value="F:DNA-directed DNA polymerase activity"/>
    <property type="evidence" value="ECO:0007669"/>
    <property type="project" value="UniProtKB-KW"/>
</dbReference>
<dbReference type="GO" id="GO:0006261">
    <property type="term" value="P:DNA-templated DNA replication"/>
    <property type="evidence" value="ECO:0007669"/>
    <property type="project" value="TreeGrafter"/>
</dbReference>
<dbReference type="InterPro" id="IPR008921">
    <property type="entry name" value="DNA_pol3_clamp-load_cplx_C"/>
</dbReference>
<evidence type="ECO:0000313" key="11">
    <source>
        <dbReference type="EMBL" id="VBB06108.1"/>
    </source>
</evidence>
<dbReference type="Proteomes" id="UP000277811">
    <property type="component" value="Unassembled WGS sequence"/>
</dbReference>
<dbReference type="InterPro" id="IPR048466">
    <property type="entry name" value="DNA_pol3_delta-like_C"/>
</dbReference>
<dbReference type="Pfam" id="PF06144">
    <property type="entry name" value="DNA_pol3_delta"/>
    <property type="match status" value="1"/>
</dbReference>
<evidence type="ECO:0000256" key="2">
    <source>
        <dbReference type="ARBA" id="ARBA00017703"/>
    </source>
</evidence>
<reference evidence="11 12" key="1">
    <citation type="submission" date="2018-06" db="EMBL/GenBank/DDBJ databases">
        <authorList>
            <person name="Strepis N."/>
        </authorList>
    </citation>
    <scope>NUCLEOTIDE SEQUENCE [LARGE SCALE GENOMIC DNA]</scope>
    <source>
        <strain evidence="11">LUCI</strain>
    </source>
</reference>
<keyword evidence="12" id="KW-1185">Reference proteome</keyword>
<dbReference type="GO" id="GO:0009360">
    <property type="term" value="C:DNA polymerase III complex"/>
    <property type="evidence" value="ECO:0007669"/>
    <property type="project" value="InterPro"/>
</dbReference>
<dbReference type="SUPFAM" id="SSF48019">
    <property type="entry name" value="post-AAA+ oligomerization domain-like"/>
    <property type="match status" value="1"/>
</dbReference>
<comment type="similarity">
    <text evidence="7">Belongs to the DNA polymerase HolA subunit family.</text>
</comment>
<feature type="domain" description="DNA polymerase III delta N-terminal" evidence="9">
    <location>
        <begin position="19"/>
        <end position="150"/>
    </location>
</feature>
<evidence type="ECO:0000256" key="7">
    <source>
        <dbReference type="ARBA" id="ARBA00034754"/>
    </source>
</evidence>